<gene>
    <name evidence="9" type="ORF">WMO14_09745</name>
</gene>
<evidence type="ECO:0000256" key="5">
    <source>
        <dbReference type="ARBA" id="ARBA00022989"/>
    </source>
</evidence>
<evidence type="ECO:0000256" key="1">
    <source>
        <dbReference type="ARBA" id="ARBA00004651"/>
    </source>
</evidence>
<feature type="domain" description="Major facilitator superfamily (MFS) profile" evidence="8">
    <location>
        <begin position="11"/>
        <end position="394"/>
    </location>
</feature>
<feature type="transmembrane region" description="Helical" evidence="7">
    <location>
        <begin position="164"/>
        <end position="187"/>
    </location>
</feature>
<sequence>MDTKAKSQFRLLFPCYFSFFVNGAMVLLVGAILPYIIEEAGINYSVAGGFLSAFAIGNLLASFVNPPMASRIGRKATIVVFSAFIPVMLLVITFLPPVPVIYAAFILIGIGRGSVSIINNAVVNDNSNGRPAALNLLHMTFAAGAFIAPFITSLYTSFGLGWRAAAYTIIIGSTLSVILYVWMRIDYNWPLESKKAKENSSDSKAKPFYKNSIFYIMGFLLFLYLGLENCVNGWFVTYFKSMDIMSSTYATNLVSVTWIMVMLGRLLTAKISSKVDKNKLISGYCVATTVFFILLTATHNLAVITVAIAGLGFFFAGIYPTTVSSVGNIIKGSTTGMSLFLAIAALGGIVTPQIVGFLADRIGMTAAILVLAFNAAGMLIMSGTNVLMRRKETHI</sequence>
<feature type="transmembrane region" description="Helical" evidence="7">
    <location>
        <begin position="365"/>
        <end position="388"/>
    </location>
</feature>
<evidence type="ECO:0000259" key="8">
    <source>
        <dbReference type="PROSITE" id="PS50850"/>
    </source>
</evidence>
<evidence type="ECO:0000256" key="6">
    <source>
        <dbReference type="ARBA" id="ARBA00023136"/>
    </source>
</evidence>
<feature type="transmembrane region" description="Helical" evidence="7">
    <location>
        <begin position="303"/>
        <end position="327"/>
    </location>
</feature>
<keyword evidence="4 7" id="KW-0812">Transmembrane</keyword>
<feature type="transmembrane region" description="Helical" evidence="7">
    <location>
        <begin position="12"/>
        <end position="36"/>
    </location>
</feature>
<evidence type="ECO:0000256" key="2">
    <source>
        <dbReference type="ARBA" id="ARBA00008335"/>
    </source>
</evidence>
<feature type="transmembrane region" description="Helical" evidence="7">
    <location>
        <begin position="208"/>
        <end position="227"/>
    </location>
</feature>
<evidence type="ECO:0000256" key="3">
    <source>
        <dbReference type="ARBA" id="ARBA00022448"/>
    </source>
</evidence>
<organism evidence="9 10">
    <name type="scientific">[Lactobacillus] rogosae</name>
    <dbReference type="NCBI Taxonomy" id="706562"/>
    <lineage>
        <taxon>Bacteria</taxon>
        <taxon>Bacillati</taxon>
        <taxon>Bacillota</taxon>
        <taxon>Clostridia</taxon>
        <taxon>Lachnospirales</taxon>
        <taxon>Lachnospiraceae</taxon>
        <taxon>Lachnospira</taxon>
    </lineage>
</organism>
<keyword evidence="3" id="KW-0813">Transport</keyword>
<dbReference type="PANTHER" id="PTHR23514:SF3">
    <property type="entry name" value="BYPASS OF STOP CODON PROTEIN 6"/>
    <property type="match status" value="1"/>
</dbReference>
<feature type="transmembrane region" description="Helical" evidence="7">
    <location>
        <begin position="134"/>
        <end position="158"/>
    </location>
</feature>
<evidence type="ECO:0000256" key="4">
    <source>
        <dbReference type="ARBA" id="ARBA00022692"/>
    </source>
</evidence>
<keyword evidence="5 7" id="KW-1133">Transmembrane helix</keyword>
<dbReference type="InterPro" id="IPR051788">
    <property type="entry name" value="MFS_Transporter"/>
</dbReference>
<dbReference type="Pfam" id="PF07690">
    <property type="entry name" value="MFS_1"/>
    <property type="match status" value="1"/>
</dbReference>
<comment type="caution">
    <text evidence="9">The sequence shown here is derived from an EMBL/GenBank/DDBJ whole genome shotgun (WGS) entry which is preliminary data.</text>
</comment>
<dbReference type="EMBL" id="JBBMER010000007">
    <property type="protein sequence ID" value="MEQ2380160.1"/>
    <property type="molecule type" value="Genomic_DNA"/>
</dbReference>
<proteinExistence type="inferred from homology"/>
<keyword evidence="10" id="KW-1185">Reference proteome</keyword>
<dbReference type="InterPro" id="IPR036259">
    <property type="entry name" value="MFS_trans_sf"/>
</dbReference>
<dbReference type="InterPro" id="IPR020846">
    <property type="entry name" value="MFS_dom"/>
</dbReference>
<feature type="transmembrane region" description="Helical" evidence="7">
    <location>
        <begin position="76"/>
        <end position="95"/>
    </location>
</feature>
<feature type="transmembrane region" description="Helical" evidence="7">
    <location>
        <begin position="42"/>
        <end position="64"/>
    </location>
</feature>
<feature type="transmembrane region" description="Helical" evidence="7">
    <location>
        <begin position="247"/>
        <end position="268"/>
    </location>
</feature>
<dbReference type="InterPro" id="IPR011701">
    <property type="entry name" value="MFS"/>
</dbReference>
<name>A0ABV1BWN7_9FIRM</name>
<comment type="subcellular location">
    <subcellularLocation>
        <location evidence="1">Cell membrane</location>
        <topology evidence="1">Multi-pass membrane protein</topology>
    </subcellularLocation>
</comment>
<accession>A0ABV1BWN7</accession>
<feature type="transmembrane region" description="Helical" evidence="7">
    <location>
        <begin position="101"/>
        <end position="122"/>
    </location>
</feature>
<evidence type="ECO:0000256" key="7">
    <source>
        <dbReference type="SAM" id="Phobius"/>
    </source>
</evidence>
<evidence type="ECO:0000313" key="10">
    <source>
        <dbReference type="Proteomes" id="UP001442364"/>
    </source>
</evidence>
<evidence type="ECO:0000313" key="9">
    <source>
        <dbReference type="EMBL" id="MEQ2380160.1"/>
    </source>
</evidence>
<dbReference type="RefSeq" id="WP_022503064.1">
    <property type="nucleotide sequence ID" value="NZ_DAWDAH010000015.1"/>
</dbReference>
<dbReference type="PANTHER" id="PTHR23514">
    <property type="entry name" value="BYPASS OF STOP CODON PROTEIN 6"/>
    <property type="match status" value="1"/>
</dbReference>
<dbReference type="SUPFAM" id="SSF103473">
    <property type="entry name" value="MFS general substrate transporter"/>
    <property type="match status" value="1"/>
</dbReference>
<protein>
    <submittedName>
        <fullName evidence="9">MFS transporter</fullName>
    </submittedName>
</protein>
<keyword evidence="6 7" id="KW-0472">Membrane</keyword>
<reference evidence="9 10" key="1">
    <citation type="submission" date="2024-03" db="EMBL/GenBank/DDBJ databases">
        <title>Human intestinal bacterial collection.</title>
        <authorList>
            <person name="Pauvert C."/>
            <person name="Hitch T.C.A."/>
            <person name="Clavel T."/>
        </authorList>
    </citation>
    <scope>NUCLEOTIDE SEQUENCE [LARGE SCALE GENOMIC DNA]</scope>
    <source>
        <strain evidence="9 10">CLA-AA-H255</strain>
    </source>
</reference>
<feature type="transmembrane region" description="Helical" evidence="7">
    <location>
        <begin position="280"/>
        <end position="297"/>
    </location>
</feature>
<dbReference type="PROSITE" id="PS50850">
    <property type="entry name" value="MFS"/>
    <property type="match status" value="1"/>
</dbReference>
<dbReference type="Proteomes" id="UP001442364">
    <property type="component" value="Unassembled WGS sequence"/>
</dbReference>
<feature type="transmembrane region" description="Helical" evidence="7">
    <location>
        <begin position="339"/>
        <end position="359"/>
    </location>
</feature>
<dbReference type="Gene3D" id="1.20.1250.20">
    <property type="entry name" value="MFS general substrate transporter like domains"/>
    <property type="match status" value="2"/>
</dbReference>
<comment type="similarity">
    <text evidence="2">Belongs to the major facilitator superfamily.</text>
</comment>